<gene>
    <name evidence="6" type="ORF">EJB06_14850</name>
</gene>
<keyword evidence="3 6" id="KW-0238">DNA-binding</keyword>
<evidence type="ECO:0000313" key="6">
    <source>
        <dbReference type="EMBL" id="RSZ58237.1"/>
    </source>
</evidence>
<dbReference type="Gene3D" id="1.10.10.10">
    <property type="entry name" value="Winged helix-like DNA-binding domain superfamily/Winged helix DNA-binding domain"/>
    <property type="match status" value="1"/>
</dbReference>
<dbReference type="PANTHER" id="PTHR30579:SF2">
    <property type="entry name" value="HTH-TYPE TRANSCRIPTIONAL REGULATOR ARGP"/>
    <property type="match status" value="1"/>
</dbReference>
<dbReference type="RefSeq" id="WP_126074810.1">
    <property type="nucleotide sequence ID" value="NZ_CP051166.1"/>
</dbReference>
<sequence>MNNLDYRGLAVLDAVAASGSFDKAALLLGISQSAVSQRIKALEDSCGRLLVVRGAPSVPTGLGQRLVVHFRHVKLMEAALDIDLGRDASLPALALALDADSLATWFAQALPALLAPPRCQFDIALADGERALRLVREGAAFACVAEGDGAGDAAVGTTATPLGLLRYTCVATPAFAGHWFGDGWLAEAVALAPAVVSERKQLARFVAQEFGAELAFPHHTMPVSAALDNCILHGVAYGLMPELSALSRIAAGQLIDLAPGRSWSTELWWHAWNIDTPFTRALTEHIVTSARRYLPQKIS</sequence>
<dbReference type="InterPro" id="IPR050176">
    <property type="entry name" value="LTTR"/>
</dbReference>
<dbReference type="InterPro" id="IPR000847">
    <property type="entry name" value="LysR_HTH_N"/>
</dbReference>
<dbReference type="EMBL" id="RXLQ01000007">
    <property type="protein sequence ID" value="RSZ58237.1"/>
    <property type="molecule type" value="Genomic_DNA"/>
</dbReference>
<dbReference type="Proteomes" id="UP000278085">
    <property type="component" value="Unassembled WGS sequence"/>
</dbReference>
<comment type="similarity">
    <text evidence="1">Belongs to the LysR transcriptional regulatory family.</text>
</comment>
<keyword evidence="2" id="KW-0805">Transcription regulation</keyword>
<reference evidence="6 7" key="1">
    <citation type="submission" date="2018-12" db="EMBL/GenBank/DDBJ databases">
        <authorList>
            <person name="Yang E."/>
        </authorList>
    </citation>
    <scope>NUCLEOTIDE SEQUENCE [LARGE SCALE GENOMIC DNA]</scope>
    <source>
        <strain evidence="6 7">SOD</strain>
    </source>
</reference>
<evidence type="ECO:0000256" key="1">
    <source>
        <dbReference type="ARBA" id="ARBA00009437"/>
    </source>
</evidence>
<dbReference type="AlphaFoldDB" id="A0A430HL04"/>
<accession>A0A430HL04</accession>
<dbReference type="GO" id="GO:0003700">
    <property type="term" value="F:DNA-binding transcription factor activity"/>
    <property type="evidence" value="ECO:0007669"/>
    <property type="project" value="InterPro"/>
</dbReference>
<organism evidence="6 7">
    <name type="scientific">Massilia atriviolacea</name>
    <dbReference type="NCBI Taxonomy" id="2495579"/>
    <lineage>
        <taxon>Bacteria</taxon>
        <taxon>Pseudomonadati</taxon>
        <taxon>Pseudomonadota</taxon>
        <taxon>Betaproteobacteria</taxon>
        <taxon>Burkholderiales</taxon>
        <taxon>Oxalobacteraceae</taxon>
        <taxon>Telluria group</taxon>
        <taxon>Massilia</taxon>
    </lineage>
</organism>
<keyword evidence="7" id="KW-1185">Reference proteome</keyword>
<evidence type="ECO:0000256" key="2">
    <source>
        <dbReference type="ARBA" id="ARBA00023015"/>
    </source>
</evidence>
<dbReference type="OrthoDB" id="3252676at2"/>
<evidence type="ECO:0000313" key="7">
    <source>
        <dbReference type="Proteomes" id="UP000278085"/>
    </source>
</evidence>
<dbReference type="NCBIfam" id="NF002964">
    <property type="entry name" value="PRK03635.1"/>
    <property type="match status" value="1"/>
</dbReference>
<proteinExistence type="inferred from homology"/>
<evidence type="ECO:0000259" key="5">
    <source>
        <dbReference type="PROSITE" id="PS50931"/>
    </source>
</evidence>
<dbReference type="SUPFAM" id="SSF53850">
    <property type="entry name" value="Periplasmic binding protein-like II"/>
    <property type="match status" value="1"/>
</dbReference>
<evidence type="ECO:0000256" key="3">
    <source>
        <dbReference type="ARBA" id="ARBA00023125"/>
    </source>
</evidence>
<feature type="domain" description="HTH lysR-type" evidence="5">
    <location>
        <begin position="4"/>
        <end position="60"/>
    </location>
</feature>
<name>A0A430HL04_9BURK</name>
<dbReference type="SUPFAM" id="SSF46785">
    <property type="entry name" value="Winged helix' DNA-binding domain"/>
    <property type="match status" value="1"/>
</dbReference>
<protein>
    <submittedName>
        <fullName evidence="6">ArgP/LysG family DNA-binding transcriptional regulator</fullName>
    </submittedName>
</protein>
<dbReference type="PRINTS" id="PR00039">
    <property type="entry name" value="HTHLYSR"/>
</dbReference>
<keyword evidence="4" id="KW-0804">Transcription</keyword>
<dbReference type="GO" id="GO:0003677">
    <property type="term" value="F:DNA binding"/>
    <property type="evidence" value="ECO:0007669"/>
    <property type="project" value="UniProtKB-KW"/>
</dbReference>
<dbReference type="PANTHER" id="PTHR30579">
    <property type="entry name" value="TRANSCRIPTIONAL REGULATOR"/>
    <property type="match status" value="1"/>
</dbReference>
<dbReference type="Pfam" id="PF00126">
    <property type="entry name" value="HTH_1"/>
    <property type="match status" value="1"/>
</dbReference>
<dbReference type="InterPro" id="IPR036390">
    <property type="entry name" value="WH_DNA-bd_sf"/>
</dbReference>
<dbReference type="PROSITE" id="PS50931">
    <property type="entry name" value="HTH_LYSR"/>
    <property type="match status" value="1"/>
</dbReference>
<dbReference type="Gene3D" id="3.40.190.290">
    <property type="match status" value="1"/>
</dbReference>
<comment type="caution">
    <text evidence="6">The sequence shown here is derived from an EMBL/GenBank/DDBJ whole genome shotgun (WGS) entry which is preliminary data.</text>
</comment>
<evidence type="ECO:0000256" key="4">
    <source>
        <dbReference type="ARBA" id="ARBA00023163"/>
    </source>
</evidence>
<dbReference type="InterPro" id="IPR036388">
    <property type="entry name" value="WH-like_DNA-bd_sf"/>
</dbReference>